<dbReference type="Proteomes" id="UP000578531">
    <property type="component" value="Unassembled WGS sequence"/>
</dbReference>
<evidence type="ECO:0000256" key="1">
    <source>
        <dbReference type="SAM" id="MobiDB-lite"/>
    </source>
</evidence>
<evidence type="ECO:0000313" key="2">
    <source>
        <dbReference type="EMBL" id="KAF6233847.1"/>
    </source>
</evidence>
<feature type="compositionally biased region" description="Low complexity" evidence="1">
    <location>
        <begin position="349"/>
        <end position="360"/>
    </location>
</feature>
<dbReference type="GeneID" id="59289715"/>
<feature type="compositionally biased region" description="Polar residues" evidence="1">
    <location>
        <begin position="361"/>
        <end position="370"/>
    </location>
</feature>
<protein>
    <submittedName>
        <fullName evidence="2">Uncharacterized protein</fullName>
    </submittedName>
</protein>
<dbReference type="OrthoDB" id="5416513at2759"/>
<dbReference type="EMBL" id="JACCJC010000034">
    <property type="protein sequence ID" value="KAF6233847.1"/>
    <property type="molecule type" value="Genomic_DNA"/>
</dbReference>
<feature type="compositionally biased region" description="Low complexity" evidence="1">
    <location>
        <begin position="229"/>
        <end position="257"/>
    </location>
</feature>
<feature type="compositionally biased region" description="Polar residues" evidence="1">
    <location>
        <begin position="324"/>
        <end position="339"/>
    </location>
</feature>
<dbReference type="AlphaFoldDB" id="A0A8H6FSE5"/>
<accession>A0A8H6FSE5</accession>
<comment type="caution">
    <text evidence="2">The sequence shown here is derived from an EMBL/GenBank/DDBJ whole genome shotgun (WGS) entry which is preliminary data.</text>
</comment>
<sequence>MSDLKIVIPKCGKLEPGFNIHRFTSDLLNANSSRRPPPTRQEVNFHWAGRVMQAYPSSDDPMRILLLEQMSCPLVEKLWEKRADEEAFRLKRAKQMESGFHHIDRNLTNHERKEHPFAVILTHAVHGDVIVPDIVLRPLHRVSFLDLVRKILAANPTKTLDLFVLYDLWDAILTKVYDYEYDWREDKKHEGRTASYHEYIDIVSDTAQSKKRKHSQVEEDSDDSDAPLAKTKQAKSSAKAAKAPETSGSSNATSSTTKAKKPAKTPKAGKGSGSLDVPSSTTEVYIPTIVSQAEGSGRRTAGIAPAASANRAPVRDTAPRPNTVPLQSILGPSTRVSTSATPIPPPTRPANAAPARAPTTGSGSAQSSSRHAARPPTTPQASDRYQLSSHEAGLLSRGISPWPYDPRTGEKTGSTAEYGLSDRDYRLQRNGIPPWPYDPRTGAKHKFTTGYRNMPG</sequence>
<feature type="region of interest" description="Disordered" evidence="1">
    <location>
        <begin position="294"/>
        <end position="456"/>
    </location>
</feature>
<feature type="region of interest" description="Disordered" evidence="1">
    <location>
        <begin position="206"/>
        <end position="279"/>
    </location>
</feature>
<keyword evidence="3" id="KW-1185">Reference proteome</keyword>
<gene>
    <name evidence="2" type="ORF">HO173_008059</name>
</gene>
<dbReference type="RefSeq" id="XP_037163256.1">
    <property type="nucleotide sequence ID" value="XM_037309959.1"/>
</dbReference>
<name>A0A8H6FSE5_9LECA</name>
<organism evidence="2 3">
    <name type="scientific">Letharia columbiana</name>
    <dbReference type="NCBI Taxonomy" id="112416"/>
    <lineage>
        <taxon>Eukaryota</taxon>
        <taxon>Fungi</taxon>
        <taxon>Dikarya</taxon>
        <taxon>Ascomycota</taxon>
        <taxon>Pezizomycotina</taxon>
        <taxon>Lecanoromycetes</taxon>
        <taxon>OSLEUM clade</taxon>
        <taxon>Lecanoromycetidae</taxon>
        <taxon>Lecanorales</taxon>
        <taxon>Lecanorineae</taxon>
        <taxon>Parmeliaceae</taxon>
        <taxon>Letharia</taxon>
    </lineage>
</organism>
<evidence type="ECO:0000313" key="3">
    <source>
        <dbReference type="Proteomes" id="UP000578531"/>
    </source>
</evidence>
<feature type="compositionally biased region" description="Polar residues" evidence="1">
    <location>
        <begin position="379"/>
        <end position="389"/>
    </location>
</feature>
<reference evidence="2 3" key="1">
    <citation type="journal article" date="2020" name="Genomics">
        <title>Complete, high-quality genomes from long-read metagenomic sequencing of two wolf lichen thalli reveals enigmatic genome architecture.</title>
        <authorList>
            <person name="McKenzie S.K."/>
            <person name="Walston R.F."/>
            <person name="Allen J.L."/>
        </authorList>
    </citation>
    <scope>NUCLEOTIDE SEQUENCE [LARGE SCALE GENOMIC DNA]</scope>
    <source>
        <strain evidence="2">WasteWater2</strain>
    </source>
</reference>
<proteinExistence type="predicted"/>